<evidence type="ECO:0000259" key="16">
    <source>
        <dbReference type="PROSITE" id="PS50885"/>
    </source>
</evidence>
<comment type="caution">
    <text evidence="17">The sequence shown here is derived from an EMBL/GenBank/DDBJ whole genome shotgun (WGS) entry which is preliminary data.</text>
</comment>
<evidence type="ECO:0000256" key="13">
    <source>
        <dbReference type="SAM" id="Phobius"/>
    </source>
</evidence>
<proteinExistence type="inferred from homology"/>
<evidence type="ECO:0000256" key="9">
    <source>
        <dbReference type="ARBA" id="ARBA00023224"/>
    </source>
</evidence>
<evidence type="ECO:0000256" key="6">
    <source>
        <dbReference type="ARBA" id="ARBA00022692"/>
    </source>
</evidence>
<keyword evidence="3" id="KW-0488">Methylation</keyword>
<dbReference type="NCBIfam" id="TIGR00229">
    <property type="entry name" value="sensory_box"/>
    <property type="match status" value="1"/>
</dbReference>
<keyword evidence="18" id="KW-1185">Reference proteome</keyword>
<evidence type="ECO:0000256" key="7">
    <source>
        <dbReference type="ARBA" id="ARBA00022989"/>
    </source>
</evidence>
<feature type="domain" description="HAMP" evidence="16">
    <location>
        <begin position="215"/>
        <end position="267"/>
    </location>
</feature>
<keyword evidence="12" id="KW-0175">Coiled coil</keyword>
<dbReference type="CDD" id="cd00130">
    <property type="entry name" value="PAS"/>
    <property type="match status" value="1"/>
</dbReference>
<evidence type="ECO:0000259" key="14">
    <source>
        <dbReference type="PROSITE" id="PS50111"/>
    </source>
</evidence>
<dbReference type="Gene3D" id="3.30.450.20">
    <property type="entry name" value="PAS domain"/>
    <property type="match status" value="1"/>
</dbReference>
<dbReference type="PANTHER" id="PTHR32089">
    <property type="entry name" value="METHYL-ACCEPTING CHEMOTAXIS PROTEIN MCPB"/>
    <property type="match status" value="1"/>
</dbReference>
<evidence type="ECO:0000313" key="18">
    <source>
        <dbReference type="Proteomes" id="UP000580654"/>
    </source>
</evidence>
<evidence type="ECO:0000256" key="3">
    <source>
        <dbReference type="ARBA" id="ARBA00022481"/>
    </source>
</evidence>
<reference evidence="17 18" key="1">
    <citation type="submission" date="2020-08" db="EMBL/GenBank/DDBJ databases">
        <title>Genomic Encyclopedia of Type Strains, Phase IV (KMG-IV): sequencing the most valuable type-strain genomes for metagenomic binning, comparative biology and taxonomic classification.</title>
        <authorList>
            <person name="Goeker M."/>
        </authorList>
    </citation>
    <scope>NUCLEOTIDE SEQUENCE [LARGE SCALE GENOMIC DNA]</scope>
    <source>
        <strain evidence="17 18">DSM 25622</strain>
    </source>
</reference>
<dbReference type="SMART" id="SM00283">
    <property type="entry name" value="MA"/>
    <property type="match status" value="1"/>
</dbReference>
<dbReference type="PROSITE" id="PS50885">
    <property type="entry name" value="HAMP"/>
    <property type="match status" value="1"/>
</dbReference>
<feature type="domain" description="Methyl-accepting transducer" evidence="14">
    <location>
        <begin position="305"/>
        <end position="531"/>
    </location>
</feature>
<organism evidence="17 18">
    <name type="scientific">Muricoccus pecuniae</name>
    <dbReference type="NCBI Taxonomy" id="693023"/>
    <lineage>
        <taxon>Bacteria</taxon>
        <taxon>Pseudomonadati</taxon>
        <taxon>Pseudomonadota</taxon>
        <taxon>Alphaproteobacteria</taxon>
        <taxon>Acetobacterales</taxon>
        <taxon>Roseomonadaceae</taxon>
        <taxon>Muricoccus</taxon>
    </lineage>
</organism>
<evidence type="ECO:0000256" key="8">
    <source>
        <dbReference type="ARBA" id="ARBA00023136"/>
    </source>
</evidence>
<dbReference type="Gene3D" id="2.40.10.220">
    <property type="entry name" value="predicted glycosyltransferase like domains"/>
    <property type="match status" value="1"/>
</dbReference>
<dbReference type="InterPro" id="IPR004090">
    <property type="entry name" value="Chemotax_Me-accpt_rcpt"/>
</dbReference>
<dbReference type="GO" id="GO:0004888">
    <property type="term" value="F:transmembrane signaling receptor activity"/>
    <property type="evidence" value="ECO:0007669"/>
    <property type="project" value="InterPro"/>
</dbReference>
<keyword evidence="7 13" id="KW-1133">Transmembrane helix</keyword>
<keyword evidence="8 13" id="KW-0472">Membrane</keyword>
<dbReference type="SUPFAM" id="SSF58104">
    <property type="entry name" value="Methyl-accepting chemotaxis protein (MCP) signaling domain"/>
    <property type="match status" value="1"/>
</dbReference>
<dbReference type="SUPFAM" id="SSF55785">
    <property type="entry name" value="PYP-like sensor domain (PAS domain)"/>
    <property type="match status" value="1"/>
</dbReference>
<dbReference type="InterPro" id="IPR000014">
    <property type="entry name" value="PAS"/>
</dbReference>
<evidence type="ECO:0000256" key="2">
    <source>
        <dbReference type="ARBA" id="ARBA00022475"/>
    </source>
</evidence>
<feature type="domain" description="PAS" evidence="15">
    <location>
        <begin position="25"/>
        <end position="50"/>
    </location>
</feature>
<keyword evidence="6 13" id="KW-0812">Transmembrane</keyword>
<dbReference type="PANTHER" id="PTHR32089:SF112">
    <property type="entry name" value="LYSOZYME-LIKE PROTEIN-RELATED"/>
    <property type="match status" value="1"/>
</dbReference>
<evidence type="ECO:0000256" key="11">
    <source>
        <dbReference type="PROSITE-ProRule" id="PRU00284"/>
    </source>
</evidence>
<feature type="transmembrane region" description="Helical" evidence="13">
    <location>
        <begin position="160"/>
        <end position="186"/>
    </location>
</feature>
<dbReference type="Pfam" id="PF00015">
    <property type="entry name" value="MCPsignal"/>
    <property type="match status" value="1"/>
</dbReference>
<dbReference type="Proteomes" id="UP000580654">
    <property type="component" value="Unassembled WGS sequence"/>
</dbReference>
<keyword evidence="9 11" id="KW-0807">Transducer</keyword>
<dbReference type="Pfam" id="PF07238">
    <property type="entry name" value="PilZ"/>
    <property type="match status" value="1"/>
</dbReference>
<keyword evidence="4" id="KW-0145">Chemotaxis</keyword>
<dbReference type="InterPro" id="IPR009875">
    <property type="entry name" value="PilZ_domain"/>
</dbReference>
<evidence type="ECO:0000256" key="1">
    <source>
        <dbReference type="ARBA" id="ARBA00004429"/>
    </source>
</evidence>
<evidence type="ECO:0000256" key="12">
    <source>
        <dbReference type="SAM" id="Coils"/>
    </source>
</evidence>
<gene>
    <name evidence="17" type="ORF">FHS87_001143</name>
</gene>
<dbReference type="Pfam" id="PF08447">
    <property type="entry name" value="PAS_3"/>
    <property type="match status" value="1"/>
</dbReference>
<dbReference type="SUPFAM" id="SSF141371">
    <property type="entry name" value="PilZ domain-like"/>
    <property type="match status" value="1"/>
</dbReference>
<dbReference type="GO" id="GO:0006935">
    <property type="term" value="P:chemotaxis"/>
    <property type="evidence" value="ECO:0007669"/>
    <property type="project" value="UniProtKB-KW"/>
</dbReference>
<accession>A0A840Y9S4</accession>
<dbReference type="InterPro" id="IPR003660">
    <property type="entry name" value="HAMP_dom"/>
</dbReference>
<evidence type="ECO:0000256" key="4">
    <source>
        <dbReference type="ARBA" id="ARBA00022500"/>
    </source>
</evidence>
<dbReference type="InterPro" id="IPR004089">
    <property type="entry name" value="MCPsignal_dom"/>
</dbReference>
<dbReference type="GO" id="GO:0005886">
    <property type="term" value="C:plasma membrane"/>
    <property type="evidence" value="ECO:0007669"/>
    <property type="project" value="UniProtKB-SubCell"/>
</dbReference>
<evidence type="ECO:0000313" key="17">
    <source>
        <dbReference type="EMBL" id="MBB5693117.1"/>
    </source>
</evidence>
<evidence type="ECO:0000256" key="10">
    <source>
        <dbReference type="ARBA" id="ARBA00029447"/>
    </source>
</evidence>
<sequence>MRDNGPITTNEVPLPEGTLLVSQTDTGGRIVFANDAFVQVSGFTREELIGAPHNLVRHPHMPKAAFRDLWDTVRAGQPWEGLVKNRAKNGDFYWVRANVTPVVENGIVQGYISIRTRPEREDVAAAEAAYAALREGRAGGLQVQGGAILRRGPLALWRRVMHGIASGTAVDLAVIFGAVSASIVAGTMGVDAFTRAVALGCIGGAVALRAALAMRRMQRAVSRIEAQFGALARGDLQHSIDDVPVYELRAISRLLRSLRAKLAYAEEVRAQRARDELQERVKALQEMADKVERAANQTAEEVTTATSSMARYANGMADAVGSVSERADTAARAATEALGSSQTVAAAAEELAASIGEINRRITHAGEVTRGAVEESEAATRTISQLRTEVAQIGQIASLITEIASQTHLLALNATIEAARAGEAGRSFAVVAGEVKNLASQTARATEEISNQISQIQNATTETVDVVGRIGGRVSEMGEVSVAIAAAMEQQSAATQEISRSVAHAATAVESVTEMMAGVVSIAGEANERASQLQADAGGLASNTDRSRRFLIQSIRNSVAEAERRTSQRVSLDLPCELVLDGKMHAARLVDISEGGAQVRTEANAAEGAAGELRVPALGLAGEAVVVGQRPGDALGLAFRSPIKLPADLAARFAAAA</sequence>
<evidence type="ECO:0000256" key="5">
    <source>
        <dbReference type="ARBA" id="ARBA00022519"/>
    </source>
</evidence>
<comment type="subcellular location">
    <subcellularLocation>
        <location evidence="1">Cell inner membrane</location>
        <topology evidence="1">Multi-pass membrane protein</topology>
    </subcellularLocation>
</comment>
<dbReference type="InterPro" id="IPR035965">
    <property type="entry name" value="PAS-like_dom_sf"/>
</dbReference>
<evidence type="ECO:0000259" key="15">
    <source>
        <dbReference type="PROSITE" id="PS50112"/>
    </source>
</evidence>
<dbReference type="PROSITE" id="PS50112">
    <property type="entry name" value="PAS"/>
    <property type="match status" value="1"/>
</dbReference>
<dbReference type="EMBL" id="JACIJD010000004">
    <property type="protein sequence ID" value="MBB5693117.1"/>
    <property type="molecule type" value="Genomic_DNA"/>
</dbReference>
<protein>
    <submittedName>
        <fullName evidence="17">PAS domain S-box-containing protein</fullName>
    </submittedName>
</protein>
<keyword evidence="5" id="KW-0997">Cell inner membrane</keyword>
<dbReference type="GO" id="GO:0007165">
    <property type="term" value="P:signal transduction"/>
    <property type="evidence" value="ECO:0007669"/>
    <property type="project" value="UniProtKB-KW"/>
</dbReference>
<keyword evidence="2" id="KW-1003">Cell membrane</keyword>
<dbReference type="PROSITE" id="PS50111">
    <property type="entry name" value="CHEMOTAXIS_TRANSDUC_2"/>
    <property type="match status" value="1"/>
</dbReference>
<feature type="transmembrane region" description="Helical" evidence="13">
    <location>
        <begin position="192"/>
        <end position="212"/>
    </location>
</feature>
<dbReference type="FunFam" id="3.30.450.20:FF:000046">
    <property type="entry name" value="Aerotaxis sensor receptor"/>
    <property type="match status" value="1"/>
</dbReference>
<dbReference type="Gene3D" id="1.10.287.950">
    <property type="entry name" value="Methyl-accepting chemotaxis protein"/>
    <property type="match status" value="1"/>
</dbReference>
<dbReference type="AlphaFoldDB" id="A0A840Y9S4"/>
<dbReference type="PRINTS" id="PR00260">
    <property type="entry name" value="CHEMTRNSDUCR"/>
</dbReference>
<dbReference type="GO" id="GO:0035438">
    <property type="term" value="F:cyclic-di-GMP binding"/>
    <property type="evidence" value="ECO:0007669"/>
    <property type="project" value="InterPro"/>
</dbReference>
<comment type="similarity">
    <text evidence="10">Belongs to the methyl-accepting chemotaxis (MCP) protein family.</text>
</comment>
<name>A0A840Y9S4_9PROT</name>
<dbReference type="InterPro" id="IPR013655">
    <property type="entry name" value="PAS_fold_3"/>
</dbReference>
<feature type="coiled-coil region" evidence="12">
    <location>
        <begin position="267"/>
        <end position="301"/>
    </location>
</feature>
<dbReference type="RefSeq" id="WP_184514798.1">
    <property type="nucleotide sequence ID" value="NZ_JACIJD010000004.1"/>
</dbReference>